<evidence type="ECO:0000313" key="2">
    <source>
        <dbReference type="EMBL" id="MSE07009.1"/>
    </source>
</evidence>
<evidence type="ECO:0000313" key="3">
    <source>
        <dbReference type="EMBL" id="MSE08181.1"/>
    </source>
</evidence>
<evidence type="ECO:0000313" key="1">
    <source>
        <dbReference type="EMBL" id="MSE04358.1"/>
    </source>
</evidence>
<protein>
    <submittedName>
        <fullName evidence="2">Capsular biosynthesis protein</fullName>
    </submittedName>
</protein>
<dbReference type="Gene3D" id="3.90.550.20">
    <property type="match status" value="1"/>
</dbReference>
<dbReference type="InterPro" id="IPR008441">
    <property type="entry name" value="AfumC-like_glycosyl_Trfase"/>
</dbReference>
<accession>A0A6A8LYY3</accession>
<comment type="caution">
    <text evidence="2">The sequence shown here is derived from an EMBL/GenBank/DDBJ whole genome shotgun (WGS) entry which is preliminary data.</text>
</comment>
<dbReference type="GO" id="GO:0016757">
    <property type="term" value="F:glycosyltransferase activity"/>
    <property type="evidence" value="ECO:0007669"/>
    <property type="project" value="InterPro"/>
</dbReference>
<organism evidence="2 4">
    <name type="scientific">Ligilactobacillus salivarius</name>
    <dbReference type="NCBI Taxonomy" id="1624"/>
    <lineage>
        <taxon>Bacteria</taxon>
        <taxon>Bacillati</taxon>
        <taxon>Bacillota</taxon>
        <taxon>Bacilli</taxon>
        <taxon>Lactobacillales</taxon>
        <taxon>Lactobacillaceae</taxon>
        <taxon>Ligilactobacillus</taxon>
    </lineage>
</organism>
<dbReference type="EMBL" id="WKKZ01000002">
    <property type="protein sequence ID" value="MSE04358.1"/>
    <property type="molecule type" value="Genomic_DNA"/>
</dbReference>
<geneLocation type="plasmid" evidence="2">
    <name>unnamed02</name>
</geneLocation>
<dbReference type="SUPFAM" id="SSF53448">
    <property type="entry name" value="Nucleotide-diphospho-sugar transferases"/>
    <property type="match status" value="1"/>
</dbReference>
<sequence>MNHIRKFLKKHNLFDILKNYSKNHVLLLVIIEIIILGKSKTSLEIIRQIVEEKRYVRLKKKYREKALNIKSKIDNNKLKESAGNIIWVCWFQGEEEAPEIVKLCINSLKNNIKNRKVVVLNEKNYKNYIKFPEYIEDKVKKGYITKTHLSDLLRIELLTRYGGTWVDSTVLYTGSGQDEEVLESKLFMYQILKPGLDGHTLRISSWLMSSWSNNKILLLTKELLYEYWKENNYMYDYFLLHDFIELSIELYPEIWGNVAQYSSSTPHILQLKMFDTYNERIYKSIIKQTSFHKLTYKMSKEDLCKENTYYKKLLSLN</sequence>
<dbReference type="InterPro" id="IPR029044">
    <property type="entry name" value="Nucleotide-diphossugar_trans"/>
</dbReference>
<dbReference type="AlphaFoldDB" id="A0A6A8LYY3"/>
<dbReference type="EMBL" id="WKKZ01001602">
    <property type="protein sequence ID" value="MSE07009.1"/>
    <property type="molecule type" value="Genomic_DNA"/>
</dbReference>
<reference evidence="4 5" key="1">
    <citation type="submission" date="2019-11" db="EMBL/GenBank/DDBJ databases">
        <title>Draft Genome Sequence of Plant Growth-Promoting Rhizosphere-Associated Bacteria.</title>
        <authorList>
            <person name="Vasilyev I.Y."/>
            <person name="Radchenko V."/>
            <person name="Ilnitskaya E.V."/>
        </authorList>
    </citation>
    <scope>NUCLEOTIDE SEQUENCE [LARGE SCALE GENOMIC DNA]</scope>
    <source>
        <strain evidence="3 5">VRA_01-1sq_f</strain>
        <strain evidence="2 4">VRA_1sq_f</strain>
        <plasmid evidence="2">unnamed02</plasmid>
    </source>
</reference>
<name>A0A6A8LYY3_9LACO</name>
<evidence type="ECO:0000313" key="5">
    <source>
        <dbReference type="Proteomes" id="UP000467635"/>
    </source>
</evidence>
<dbReference type="Proteomes" id="UP000437575">
    <property type="component" value="Unassembled WGS sequence"/>
</dbReference>
<dbReference type="Pfam" id="PF05704">
    <property type="entry name" value="Caps_synth"/>
    <property type="match status" value="1"/>
</dbReference>
<dbReference type="EMBL" id="WKKX01000191">
    <property type="protein sequence ID" value="MSE08181.1"/>
    <property type="molecule type" value="Genomic_DNA"/>
</dbReference>
<evidence type="ECO:0000313" key="4">
    <source>
        <dbReference type="Proteomes" id="UP000437575"/>
    </source>
</evidence>
<keyword evidence="2" id="KW-0614">Plasmid</keyword>
<dbReference type="Proteomes" id="UP000467635">
    <property type="component" value="Unassembled WGS sequence"/>
</dbReference>
<proteinExistence type="predicted"/>
<gene>
    <name evidence="3" type="ORF">GKC33_05465</name>
    <name evidence="1" type="ORF">GKC34_00495</name>
    <name evidence="2" type="ORF">GKC34_15180</name>
</gene>